<dbReference type="SUPFAM" id="SSF54236">
    <property type="entry name" value="Ubiquitin-like"/>
    <property type="match status" value="1"/>
</dbReference>
<sequence length="427" mass="48564">MASSSKAYPTEVDGEEPTVQQEADRLLAEALSNETHTEDSEQKNEETEEEETDEEEVENARRKGGALDDDEDDKRDKPSPAVLATDPASSSSDTNPLLPYIPDHFITDKQMEQFLANSSHKDRVKKAILKHETEIKKQDKVLKEQENKEKKKTDAKDFREFVITLFVRFNETTKTLNVARGTTVGEFMTQVLKAFNMKKEKKDATLRYEDVSLSEHPRRTLMGFKVENNSTLTLSLPIKGGGVMKPWLKKTEAIQTLTKKASCSVDKLIVCDDEQVLDEDLNKHIRNFIDEKRSTVSAIKLMQEQGTRNIIKLALRNINEDDLNTIKGIIGDRKTEGRKGNTEEKVLRASYLPFPALRDVKNTITSIKSLEGEFGKELPRFYVLEYHSVTLGEAKFDNGKFVGNIDKELQRRENLKEHSNAQNLNEA</sequence>
<gene>
    <name evidence="2" type="ORF">SPIL2461_LOCUS12245</name>
</gene>
<dbReference type="AlphaFoldDB" id="A0A812SKQ3"/>
<feature type="compositionally biased region" description="Basic and acidic residues" evidence="1">
    <location>
        <begin position="35"/>
        <end position="45"/>
    </location>
</feature>
<feature type="compositionally biased region" description="Acidic residues" evidence="1">
    <location>
        <begin position="46"/>
        <end position="57"/>
    </location>
</feature>
<dbReference type="EMBL" id="CAJNIZ010024892">
    <property type="protein sequence ID" value="CAE7480265.1"/>
    <property type="molecule type" value="Genomic_DNA"/>
</dbReference>
<organism evidence="2 3">
    <name type="scientific">Symbiodinium pilosum</name>
    <name type="common">Dinoflagellate</name>
    <dbReference type="NCBI Taxonomy" id="2952"/>
    <lineage>
        <taxon>Eukaryota</taxon>
        <taxon>Sar</taxon>
        <taxon>Alveolata</taxon>
        <taxon>Dinophyceae</taxon>
        <taxon>Suessiales</taxon>
        <taxon>Symbiodiniaceae</taxon>
        <taxon>Symbiodinium</taxon>
    </lineage>
</organism>
<feature type="region of interest" description="Disordered" evidence="1">
    <location>
        <begin position="1"/>
        <end position="97"/>
    </location>
</feature>
<keyword evidence="3" id="KW-1185">Reference proteome</keyword>
<evidence type="ECO:0000313" key="2">
    <source>
        <dbReference type="EMBL" id="CAE7480265.1"/>
    </source>
</evidence>
<dbReference type="Proteomes" id="UP000649617">
    <property type="component" value="Unassembled WGS sequence"/>
</dbReference>
<reference evidence="2" key="1">
    <citation type="submission" date="2021-02" db="EMBL/GenBank/DDBJ databases">
        <authorList>
            <person name="Dougan E. K."/>
            <person name="Rhodes N."/>
            <person name="Thang M."/>
            <person name="Chan C."/>
        </authorList>
    </citation>
    <scope>NUCLEOTIDE SEQUENCE</scope>
</reference>
<protein>
    <recommendedName>
        <fullName evidence="4">Ubiquitin-like domain-containing protein</fullName>
    </recommendedName>
</protein>
<dbReference type="InterPro" id="IPR029071">
    <property type="entry name" value="Ubiquitin-like_domsf"/>
</dbReference>
<evidence type="ECO:0000256" key="1">
    <source>
        <dbReference type="SAM" id="MobiDB-lite"/>
    </source>
</evidence>
<accession>A0A812SKQ3</accession>
<proteinExistence type="predicted"/>
<comment type="caution">
    <text evidence="2">The sequence shown here is derived from an EMBL/GenBank/DDBJ whole genome shotgun (WGS) entry which is preliminary data.</text>
</comment>
<name>A0A812SKQ3_SYMPI</name>
<evidence type="ECO:0008006" key="4">
    <source>
        <dbReference type="Google" id="ProtNLM"/>
    </source>
</evidence>
<evidence type="ECO:0000313" key="3">
    <source>
        <dbReference type="Proteomes" id="UP000649617"/>
    </source>
</evidence>